<reference evidence="11 12" key="1">
    <citation type="journal article" date="2013" name="Nat. Commun.">
        <title>Genome sequence and functional genomic analysis of the oil-degrading bacterium Oleispira antarctica.</title>
        <authorList>
            <person name="Kube M."/>
            <person name="Chernikova T.N."/>
            <person name="Al-Ramahi Y."/>
            <person name="Beloqui A."/>
            <person name="Lopez-Cortez N."/>
            <person name="Guazzaroni M.E."/>
            <person name="Heipieper H.J."/>
            <person name="Klages S."/>
            <person name="Kotsyurbenko O.R."/>
            <person name="Langer I."/>
            <person name="Nechitaylo T.Y."/>
            <person name="Lunsdorf H."/>
            <person name="Fernandez M."/>
            <person name="Juarez S."/>
            <person name="Ciordia S."/>
            <person name="Singer A."/>
            <person name="Kagan O."/>
            <person name="Egorova O."/>
            <person name="Petit P.A."/>
            <person name="Stogios P."/>
            <person name="Kim Y."/>
            <person name="Tchigvintsev A."/>
            <person name="Flick R."/>
            <person name="Denaro R."/>
            <person name="Genovese M."/>
            <person name="Albar J.P."/>
            <person name="Reva O.N."/>
            <person name="Martinez-Gomariz M."/>
            <person name="Tran H."/>
            <person name="Ferrer M."/>
            <person name="Savchenko A."/>
            <person name="Yakunin A.F."/>
            <person name="Yakimov M.M."/>
            <person name="Golyshina O.V."/>
            <person name="Reinhardt R."/>
            <person name="Golyshin P.N."/>
        </authorList>
    </citation>
    <scope>NUCLEOTIDE SEQUENCE [LARGE SCALE GENOMIC DNA]</scope>
</reference>
<dbReference type="PANTHER" id="PTHR43398">
    <property type="entry name" value="DOLICHOL-PHOSPHATE MANNOSYLTRANSFERASE SUBUNIT 1"/>
    <property type="match status" value="1"/>
</dbReference>
<name>R4YQK8_OLEAN</name>
<dbReference type="Pfam" id="PF04138">
    <property type="entry name" value="GtrA_DPMS_TM"/>
    <property type="match status" value="1"/>
</dbReference>
<evidence type="ECO:0000313" key="12">
    <source>
        <dbReference type="Proteomes" id="UP000032749"/>
    </source>
</evidence>
<evidence type="ECO:0000313" key="11">
    <source>
        <dbReference type="EMBL" id="CCK77451.1"/>
    </source>
</evidence>
<dbReference type="GO" id="GO:0000271">
    <property type="term" value="P:polysaccharide biosynthetic process"/>
    <property type="evidence" value="ECO:0007669"/>
    <property type="project" value="InterPro"/>
</dbReference>
<dbReference type="InterPro" id="IPR007267">
    <property type="entry name" value="GtrA_DPMS_TM"/>
</dbReference>
<feature type="transmembrane region" description="Helical" evidence="8">
    <location>
        <begin position="303"/>
        <end position="323"/>
    </location>
</feature>
<dbReference type="HOGENOM" id="CLU_039727_0_0_6"/>
<feature type="transmembrane region" description="Helical" evidence="8">
    <location>
        <begin position="237"/>
        <end position="258"/>
    </location>
</feature>
<comment type="subcellular location">
    <subcellularLocation>
        <location evidence="1">Membrane</location>
        <topology evidence="1">Multi-pass membrane protein</topology>
    </subcellularLocation>
</comment>
<dbReference type="STRING" id="698738.OLEAN_C32750"/>
<evidence type="ECO:0000259" key="9">
    <source>
        <dbReference type="Pfam" id="PF00535"/>
    </source>
</evidence>
<proteinExistence type="inferred from homology"/>
<dbReference type="KEGG" id="oai:OLEAN_C32750"/>
<dbReference type="InterPro" id="IPR029044">
    <property type="entry name" value="Nucleotide-diphossugar_trans"/>
</dbReference>
<keyword evidence="4" id="KW-0808">Transferase</keyword>
<evidence type="ECO:0000256" key="1">
    <source>
        <dbReference type="ARBA" id="ARBA00004141"/>
    </source>
</evidence>
<dbReference type="AlphaFoldDB" id="R4YQK8"/>
<dbReference type="Proteomes" id="UP000032749">
    <property type="component" value="Chromosome"/>
</dbReference>
<dbReference type="CDD" id="cd06442">
    <property type="entry name" value="DPM1_like"/>
    <property type="match status" value="1"/>
</dbReference>
<dbReference type="GO" id="GO:0016020">
    <property type="term" value="C:membrane"/>
    <property type="evidence" value="ECO:0007669"/>
    <property type="project" value="UniProtKB-SubCell"/>
</dbReference>
<evidence type="ECO:0000256" key="3">
    <source>
        <dbReference type="ARBA" id="ARBA00022676"/>
    </source>
</evidence>
<dbReference type="Pfam" id="PF00535">
    <property type="entry name" value="Glycos_transf_2"/>
    <property type="match status" value="1"/>
</dbReference>
<protein>
    <submittedName>
        <fullName evidence="11">Dolichol monophosphate mannose synthase</fullName>
    </submittedName>
</protein>
<keyword evidence="3" id="KW-0328">Glycosyltransferase</keyword>
<keyword evidence="7 8" id="KW-0472">Membrane</keyword>
<gene>
    <name evidence="11" type="ORF">OLEAN_C32750</name>
</gene>
<keyword evidence="5 8" id="KW-0812">Transmembrane</keyword>
<dbReference type="EMBL" id="FO203512">
    <property type="protein sequence ID" value="CCK77451.1"/>
    <property type="molecule type" value="Genomic_DNA"/>
</dbReference>
<dbReference type="GO" id="GO:0006488">
    <property type="term" value="P:dolichol-linked oligosaccharide biosynthetic process"/>
    <property type="evidence" value="ECO:0007669"/>
    <property type="project" value="TreeGrafter"/>
</dbReference>
<dbReference type="GO" id="GO:0035269">
    <property type="term" value="P:protein O-linked glycosylation via mannose"/>
    <property type="evidence" value="ECO:0007669"/>
    <property type="project" value="TreeGrafter"/>
</dbReference>
<evidence type="ECO:0000256" key="4">
    <source>
        <dbReference type="ARBA" id="ARBA00022679"/>
    </source>
</evidence>
<feature type="transmembrane region" description="Helical" evidence="8">
    <location>
        <begin position="335"/>
        <end position="357"/>
    </location>
</feature>
<keyword evidence="6 8" id="KW-1133">Transmembrane helix</keyword>
<dbReference type="SUPFAM" id="SSF53448">
    <property type="entry name" value="Nucleotide-diphospho-sugar transferases"/>
    <property type="match status" value="1"/>
</dbReference>
<dbReference type="GO" id="GO:0006506">
    <property type="term" value="P:GPI anchor biosynthetic process"/>
    <property type="evidence" value="ECO:0007669"/>
    <property type="project" value="TreeGrafter"/>
</dbReference>
<feature type="domain" description="Glycosyltransferase 2-like" evidence="9">
    <location>
        <begin position="7"/>
        <end position="136"/>
    </location>
</feature>
<evidence type="ECO:0000259" key="10">
    <source>
        <dbReference type="Pfam" id="PF04138"/>
    </source>
</evidence>
<evidence type="ECO:0000256" key="2">
    <source>
        <dbReference type="ARBA" id="ARBA00006739"/>
    </source>
</evidence>
<evidence type="ECO:0000256" key="8">
    <source>
        <dbReference type="SAM" id="Phobius"/>
    </source>
</evidence>
<feature type="domain" description="GtrA/DPMS transmembrane" evidence="10">
    <location>
        <begin position="239"/>
        <end position="358"/>
    </location>
</feature>
<organism evidence="11 12">
    <name type="scientific">Oleispira antarctica RB-8</name>
    <dbReference type="NCBI Taxonomy" id="698738"/>
    <lineage>
        <taxon>Bacteria</taxon>
        <taxon>Pseudomonadati</taxon>
        <taxon>Pseudomonadota</taxon>
        <taxon>Gammaproteobacteria</taxon>
        <taxon>Oceanospirillales</taxon>
        <taxon>Oceanospirillaceae</taxon>
        <taxon>Oleispira</taxon>
    </lineage>
</organism>
<dbReference type="OrthoDB" id="9811884at2"/>
<dbReference type="InterPro" id="IPR039528">
    <property type="entry name" value="DPM1-like"/>
</dbReference>
<comment type="similarity">
    <text evidence="2">Belongs to the glycosyltransferase 2 family.</text>
</comment>
<accession>R4YQK8</accession>
<dbReference type="InterPro" id="IPR001173">
    <property type="entry name" value="Glyco_trans_2-like"/>
</dbReference>
<dbReference type="GO" id="GO:0004582">
    <property type="term" value="F:dolichyl-phosphate beta-D-mannosyltransferase activity"/>
    <property type="evidence" value="ECO:0007669"/>
    <property type="project" value="InterPro"/>
</dbReference>
<sequence>MSDVNISIVIPTYQEVENIPLIAAEINTALAGESFEIIYVDDDSQDGSFDAVAKLSHEIPARIIVRTEERGLSTAVIRGIDEAVGKYIVVMDCDLSHPATAIPHMVEKLKTNEADFVVGSRYVEGGSFDEDWGFLRLLNSKVATWLALPLCHVKDPMSGFFSFERERLGSTKDLAPTGYKIGLEIMVKGEFASPAEQPIHFKDREFGESKLDFKEQLLYLKHLRRLYKFKFPTASEFLQFGLVGGTGFIVDSLIYFGLQLFLGLNHTVARAISFWPAVTWNWFWNRTVTFTDRDKSKKLTQWLSFVMTSLGGFAINFGSYTLLTEYVPFFIEKPFMAFIIGVIMGMGFNFMAARVFVFRELNEEVAEEVKGK</sequence>
<evidence type="ECO:0000256" key="6">
    <source>
        <dbReference type="ARBA" id="ARBA00022989"/>
    </source>
</evidence>
<evidence type="ECO:0000256" key="7">
    <source>
        <dbReference type="ARBA" id="ARBA00023136"/>
    </source>
</evidence>
<dbReference type="PANTHER" id="PTHR43398:SF1">
    <property type="entry name" value="DOLICHOL-PHOSPHATE MANNOSYLTRANSFERASE SUBUNIT 1"/>
    <property type="match status" value="1"/>
</dbReference>
<keyword evidence="12" id="KW-1185">Reference proteome</keyword>
<evidence type="ECO:0000256" key="5">
    <source>
        <dbReference type="ARBA" id="ARBA00022692"/>
    </source>
</evidence>
<dbReference type="PATRIC" id="fig|698738.3.peg.3404"/>
<dbReference type="Gene3D" id="3.90.550.10">
    <property type="entry name" value="Spore Coat Polysaccharide Biosynthesis Protein SpsA, Chain A"/>
    <property type="match status" value="1"/>
</dbReference>